<feature type="transmembrane region" description="Helical" evidence="7">
    <location>
        <begin position="20"/>
        <end position="45"/>
    </location>
</feature>
<organism evidence="8 9">
    <name type="scientific">Staphylococcus croceilyticus</name>
    <dbReference type="NCBI Taxonomy" id="319942"/>
    <lineage>
        <taxon>Bacteria</taxon>
        <taxon>Bacillati</taxon>
        <taxon>Bacillota</taxon>
        <taxon>Bacilli</taxon>
        <taxon>Bacillales</taxon>
        <taxon>Staphylococcaceae</taxon>
        <taxon>Staphylococcus</taxon>
    </lineage>
</organism>
<evidence type="ECO:0000256" key="3">
    <source>
        <dbReference type="ARBA" id="ARBA00022475"/>
    </source>
</evidence>
<evidence type="ECO:0000313" key="9">
    <source>
        <dbReference type="Proteomes" id="UP000298482"/>
    </source>
</evidence>
<keyword evidence="3" id="KW-1003">Cell membrane</keyword>
<dbReference type="Pfam" id="PF06081">
    <property type="entry name" value="ArAE_1"/>
    <property type="match status" value="1"/>
</dbReference>
<evidence type="ECO:0000256" key="7">
    <source>
        <dbReference type="SAM" id="Phobius"/>
    </source>
</evidence>
<dbReference type="Proteomes" id="UP000298482">
    <property type="component" value="Unassembled WGS sequence"/>
</dbReference>
<sequence>MNKWYKHIIGARTIKTGLATFLTSLFCLMLNLTPIFAILTAIVTIEPTAKASLKKGYRRLPATVIGALFAVIFTYIFGDTSPLSYTFAAVFTILLCTKLNLQVGTTVAVLTAMAMIPGIHNAYFFNFFSRLLTALIGLVTAGLVNFIVLPPKYYQQIEDNLSVIEHKMYKLFAIRCQELLLGKFQSDESNNLLDKLVGLNTKTETLIGYQRDELRYHKNKEKEWTRLKDISNRAYSDRLFATHLSNIIYLPKNIHLIFTADEKMAIIKISKSINNIPSNDKFVRQKEAASTLKSSVKLLEEFDQNQIKSHIIYEILLIYKILDTRFEDKEREGGQKLK</sequence>
<name>A0ABY2KFL3_9STAP</name>
<evidence type="ECO:0000256" key="5">
    <source>
        <dbReference type="ARBA" id="ARBA00022989"/>
    </source>
</evidence>
<dbReference type="InterPro" id="IPR010343">
    <property type="entry name" value="ArAE_1"/>
</dbReference>
<evidence type="ECO:0000256" key="4">
    <source>
        <dbReference type="ARBA" id="ARBA00022692"/>
    </source>
</evidence>
<comment type="caution">
    <text evidence="8">The sequence shown here is derived from an EMBL/GenBank/DDBJ whole genome shotgun (WGS) entry which is preliminary data.</text>
</comment>
<feature type="transmembrane region" description="Helical" evidence="7">
    <location>
        <begin position="131"/>
        <end position="149"/>
    </location>
</feature>
<feature type="transmembrane region" description="Helical" evidence="7">
    <location>
        <begin position="57"/>
        <end position="77"/>
    </location>
</feature>
<keyword evidence="4 7" id="KW-0812">Transmembrane</keyword>
<evidence type="ECO:0000313" key="8">
    <source>
        <dbReference type="EMBL" id="TGA78937.1"/>
    </source>
</evidence>
<keyword evidence="9" id="KW-1185">Reference proteome</keyword>
<keyword evidence="6 7" id="KW-0472">Membrane</keyword>
<comment type="similarity">
    <text evidence="2">Belongs to the UPF0421 family.</text>
</comment>
<dbReference type="EMBL" id="SRJF01000008">
    <property type="protein sequence ID" value="TGA78937.1"/>
    <property type="molecule type" value="Genomic_DNA"/>
</dbReference>
<comment type="subcellular location">
    <subcellularLocation>
        <location evidence="1">Cell membrane</location>
        <topology evidence="1">Multi-pass membrane protein</topology>
    </subcellularLocation>
</comment>
<evidence type="ECO:0000256" key="6">
    <source>
        <dbReference type="ARBA" id="ARBA00023136"/>
    </source>
</evidence>
<reference evidence="8 9" key="1">
    <citation type="submission" date="2019-04" db="EMBL/GenBank/DDBJ databases">
        <title>Genomic characterization of Staphylococcus petrasii strains.</title>
        <authorList>
            <person name="Vrbovska V."/>
            <person name="Kovarovic V."/>
            <person name="Maslanova I."/>
            <person name="Indrakova A."/>
            <person name="Petras P."/>
            <person name="Sedo O."/>
            <person name="Svec P."/>
            <person name="Fisarova L."/>
            <person name="Sedlacek I."/>
            <person name="Doskar J."/>
            <person name="Pantucek R."/>
        </authorList>
    </citation>
    <scope>NUCLEOTIDE SEQUENCE [LARGE SCALE GENOMIC DNA]</scope>
    <source>
        <strain evidence="8 9">CCM 8421</strain>
    </source>
</reference>
<keyword evidence="5 7" id="KW-1133">Transmembrane helix</keyword>
<dbReference type="RefSeq" id="WP_103328269.1">
    <property type="nucleotide sequence ID" value="NZ_PPRD01000006.1"/>
</dbReference>
<dbReference type="PANTHER" id="PTHR31086">
    <property type="entry name" value="ALUMINUM-ACTIVATED MALATE TRANSPORTER 10"/>
    <property type="match status" value="1"/>
</dbReference>
<accession>A0ABY2KFL3</accession>
<evidence type="ECO:0000256" key="1">
    <source>
        <dbReference type="ARBA" id="ARBA00004651"/>
    </source>
</evidence>
<proteinExistence type="inferred from homology"/>
<evidence type="ECO:0000256" key="2">
    <source>
        <dbReference type="ARBA" id="ARBA00006544"/>
    </source>
</evidence>
<feature type="transmembrane region" description="Helical" evidence="7">
    <location>
        <begin position="83"/>
        <end position="101"/>
    </location>
</feature>
<protein>
    <submittedName>
        <fullName evidence="8">Aromatic acid exporter family protein</fullName>
    </submittedName>
</protein>
<gene>
    <name evidence="8" type="ORF">E2556_07335</name>
</gene>